<dbReference type="CDD" id="cd06257">
    <property type="entry name" value="DnaJ"/>
    <property type="match status" value="1"/>
</dbReference>
<reference evidence="4" key="1">
    <citation type="journal article" date="2024" name="Gigascience">
        <title>Chromosome-level genome of the poultry shaft louse Menopon gallinae provides insight into the host-switching and adaptive evolution of parasitic lice.</title>
        <authorList>
            <person name="Xu Y."/>
            <person name="Ma L."/>
            <person name="Liu S."/>
            <person name="Liang Y."/>
            <person name="Liu Q."/>
            <person name="He Z."/>
            <person name="Tian L."/>
            <person name="Duan Y."/>
            <person name="Cai W."/>
            <person name="Li H."/>
            <person name="Song F."/>
        </authorList>
    </citation>
    <scope>NUCLEOTIDE SEQUENCE</scope>
    <source>
        <strain evidence="4">Cailab_2023a</strain>
    </source>
</reference>
<protein>
    <recommendedName>
        <fullName evidence="3">J domain-containing protein</fullName>
    </recommendedName>
</protein>
<evidence type="ECO:0000259" key="3">
    <source>
        <dbReference type="PROSITE" id="PS50076"/>
    </source>
</evidence>
<dbReference type="SUPFAM" id="SSF46565">
    <property type="entry name" value="Chaperone J-domain"/>
    <property type="match status" value="1"/>
</dbReference>
<dbReference type="InterPro" id="IPR052243">
    <property type="entry name" value="Mito_inner_membrane_organizer"/>
</dbReference>
<dbReference type="InterPro" id="IPR024586">
    <property type="entry name" value="DnaJ-like_C11_C"/>
</dbReference>
<dbReference type="Pfam" id="PF00226">
    <property type="entry name" value="DnaJ"/>
    <property type="match status" value="1"/>
</dbReference>
<dbReference type="InterPro" id="IPR055225">
    <property type="entry name" value="DNAJC11-like_beta-barrel"/>
</dbReference>
<dbReference type="PANTHER" id="PTHR44157">
    <property type="entry name" value="DNAJ HOMOLOG SUBFAMILY C MEMBER 11"/>
    <property type="match status" value="1"/>
</dbReference>
<sequence length="571" mass="65107">MYDDNQDSDIIEEDFYAFLNISREAQPEEITYAYRRLSKLYHPDKHLDPANKKEAEKLFNKTKRAYEILSDPHQRAIYDCLGVRGLQESWAVVQRHRTPQEIREEYERLAREREARRLEERTNAKGRVTMFINATDLFSPYETEYDEYMVSESLLPNIEVSGMSFAQSIEAPITPKDMVRLSGTLSAQNGRGSGSVNVGYRRITSEKAWVEWNGSVGKGPVLSMKTFRRLSKRLFGTFMTVLQFNPTETALGLNGSLGYDLGEHLVGDLTCRIGLENSMSTGIYRNTNVSTTALTFSYGLPYSYVSLLYVRRFFENDEALQVRLSLKAGNFGYMVEYGAEKQVSKQSTVGAAVRFGVPTGVTLKIKLSRRNQVYNFPILLSEEVMPSPIFYATVTPLFAWLLIKKLVIDPIKREQRLKTKEKQREANKNRLVELKREAKATKELMKETFSRIRTEEESKRGLVVVHALYGRIDRVSTGGTERKPAAAGEQVNDDDSEVIDVTVQLQVLVKDSKLILHDSSKSQIPGFYDPCVGEEKSLFIQYLFHNNLHQVVVPDTEPVRLPKNSHRVATT</sequence>
<dbReference type="InterPro" id="IPR036869">
    <property type="entry name" value="J_dom_sf"/>
</dbReference>
<dbReference type="SMART" id="SM00271">
    <property type="entry name" value="DnaJ"/>
    <property type="match status" value="1"/>
</dbReference>
<dbReference type="Pfam" id="PF22774">
    <property type="entry name" value="DNAJC11_beta-barrel"/>
    <property type="match status" value="1"/>
</dbReference>
<dbReference type="PANTHER" id="PTHR44157:SF1">
    <property type="entry name" value="DNAJ HOMOLOG SUBFAMILY C MEMBER 11"/>
    <property type="match status" value="1"/>
</dbReference>
<comment type="caution">
    <text evidence="4">The sequence shown here is derived from an EMBL/GenBank/DDBJ whole genome shotgun (WGS) entry which is preliminary data.</text>
</comment>
<accession>A0AAW2HF59</accession>
<dbReference type="PROSITE" id="PS50076">
    <property type="entry name" value="DNAJ_2"/>
    <property type="match status" value="1"/>
</dbReference>
<evidence type="ECO:0000256" key="1">
    <source>
        <dbReference type="ARBA" id="ARBA00023186"/>
    </source>
</evidence>
<dbReference type="GO" id="GO:0042407">
    <property type="term" value="P:cristae formation"/>
    <property type="evidence" value="ECO:0007669"/>
    <property type="project" value="TreeGrafter"/>
</dbReference>
<dbReference type="EMBL" id="JARGDH010000005">
    <property type="protein sequence ID" value="KAL0268402.1"/>
    <property type="molecule type" value="Genomic_DNA"/>
</dbReference>
<dbReference type="GO" id="GO:0005739">
    <property type="term" value="C:mitochondrion"/>
    <property type="evidence" value="ECO:0007669"/>
    <property type="project" value="GOC"/>
</dbReference>
<evidence type="ECO:0000256" key="2">
    <source>
        <dbReference type="SAM" id="Coils"/>
    </source>
</evidence>
<name>A0AAW2HF59_9NEOP</name>
<proteinExistence type="predicted"/>
<dbReference type="Pfam" id="PF11875">
    <property type="entry name" value="DnaJ-like_C11_C"/>
    <property type="match status" value="1"/>
</dbReference>
<organism evidence="4">
    <name type="scientific">Menopon gallinae</name>
    <name type="common">poultry shaft louse</name>
    <dbReference type="NCBI Taxonomy" id="328185"/>
    <lineage>
        <taxon>Eukaryota</taxon>
        <taxon>Metazoa</taxon>
        <taxon>Ecdysozoa</taxon>
        <taxon>Arthropoda</taxon>
        <taxon>Hexapoda</taxon>
        <taxon>Insecta</taxon>
        <taxon>Pterygota</taxon>
        <taxon>Neoptera</taxon>
        <taxon>Paraneoptera</taxon>
        <taxon>Psocodea</taxon>
        <taxon>Troctomorpha</taxon>
        <taxon>Phthiraptera</taxon>
        <taxon>Amblycera</taxon>
        <taxon>Menoponidae</taxon>
        <taxon>Menopon</taxon>
    </lineage>
</organism>
<keyword evidence="1" id="KW-0143">Chaperone</keyword>
<evidence type="ECO:0000313" key="4">
    <source>
        <dbReference type="EMBL" id="KAL0268402.1"/>
    </source>
</evidence>
<feature type="domain" description="J" evidence="3">
    <location>
        <begin position="14"/>
        <end position="82"/>
    </location>
</feature>
<feature type="coiled-coil region" evidence="2">
    <location>
        <begin position="417"/>
        <end position="451"/>
    </location>
</feature>
<dbReference type="PRINTS" id="PR00625">
    <property type="entry name" value="JDOMAIN"/>
</dbReference>
<keyword evidence="2" id="KW-0175">Coiled coil</keyword>
<dbReference type="InterPro" id="IPR001623">
    <property type="entry name" value="DnaJ_domain"/>
</dbReference>
<dbReference type="Gene3D" id="1.10.287.110">
    <property type="entry name" value="DnaJ domain"/>
    <property type="match status" value="1"/>
</dbReference>
<dbReference type="AlphaFoldDB" id="A0AAW2HF59"/>
<gene>
    <name evidence="4" type="ORF">PYX00_010358</name>
</gene>